<sequence length="438" mass="48435">MDRGVEGTALIHRKQSKASDILDSPLFSTLNMAKHTRKEWFDMIVRKFTNYRNQTYLKQPEHASLLPAIESKKANPLLKFSSVVSGRQLFAQENEESLNAASKKRVLDSGSQSFAGVYQVILKDRWDSLTGEEQSNKQHPSPDSEDLLAGTWVFLWTPSFTLINFAELESMPWSDFAEDAIPRLIKSNPSIPRNASGQPVFPSINLDNVPSADLRTLLCEYFDQYWLHRSCGTQMKSVPWADIAANPHQHYDTAGNFFPIKLAHPQNLSGAQVVTLAEGLLSTSVIDSPTPFCFLEGGETVLVPATPPIPPVNLLSSDPPPPLPSAPIIQAPPPAEPVNPPPPSSPKLREESQNAGLAGRKHPGDKENPADCGEPPVKKPKKMCILTLNQELRFNVGQIGVQTKSMILGPSQEFQEQVQVHRQEEKMAWICNGGLGWQ</sequence>
<dbReference type="EMBL" id="JARKIB010000039">
    <property type="protein sequence ID" value="KAJ7759509.1"/>
    <property type="molecule type" value="Genomic_DNA"/>
</dbReference>
<protein>
    <submittedName>
        <fullName evidence="2">Uncharacterized protein</fullName>
    </submittedName>
</protein>
<evidence type="ECO:0000256" key="1">
    <source>
        <dbReference type="SAM" id="MobiDB-lite"/>
    </source>
</evidence>
<keyword evidence="3" id="KW-1185">Reference proteome</keyword>
<dbReference type="Proteomes" id="UP001215598">
    <property type="component" value="Unassembled WGS sequence"/>
</dbReference>
<proteinExistence type="predicted"/>
<feature type="region of interest" description="Disordered" evidence="1">
    <location>
        <begin position="313"/>
        <end position="377"/>
    </location>
</feature>
<accession>A0AAD7JCJ9</accession>
<dbReference type="AlphaFoldDB" id="A0AAD7JCJ9"/>
<gene>
    <name evidence="2" type="ORF">B0H16DRAFT_1456787</name>
</gene>
<feature type="compositionally biased region" description="Pro residues" evidence="1">
    <location>
        <begin position="318"/>
        <end position="345"/>
    </location>
</feature>
<evidence type="ECO:0000313" key="2">
    <source>
        <dbReference type="EMBL" id="KAJ7759509.1"/>
    </source>
</evidence>
<name>A0AAD7JCJ9_9AGAR</name>
<evidence type="ECO:0000313" key="3">
    <source>
        <dbReference type="Proteomes" id="UP001215598"/>
    </source>
</evidence>
<organism evidence="2 3">
    <name type="scientific">Mycena metata</name>
    <dbReference type="NCBI Taxonomy" id="1033252"/>
    <lineage>
        <taxon>Eukaryota</taxon>
        <taxon>Fungi</taxon>
        <taxon>Dikarya</taxon>
        <taxon>Basidiomycota</taxon>
        <taxon>Agaricomycotina</taxon>
        <taxon>Agaricomycetes</taxon>
        <taxon>Agaricomycetidae</taxon>
        <taxon>Agaricales</taxon>
        <taxon>Marasmiineae</taxon>
        <taxon>Mycenaceae</taxon>
        <taxon>Mycena</taxon>
    </lineage>
</organism>
<reference evidence="2" key="1">
    <citation type="submission" date="2023-03" db="EMBL/GenBank/DDBJ databases">
        <title>Massive genome expansion in bonnet fungi (Mycena s.s.) driven by repeated elements and novel gene families across ecological guilds.</title>
        <authorList>
            <consortium name="Lawrence Berkeley National Laboratory"/>
            <person name="Harder C.B."/>
            <person name="Miyauchi S."/>
            <person name="Viragh M."/>
            <person name="Kuo A."/>
            <person name="Thoen E."/>
            <person name="Andreopoulos B."/>
            <person name="Lu D."/>
            <person name="Skrede I."/>
            <person name="Drula E."/>
            <person name="Henrissat B."/>
            <person name="Morin E."/>
            <person name="Kohler A."/>
            <person name="Barry K."/>
            <person name="LaButti K."/>
            <person name="Morin E."/>
            <person name="Salamov A."/>
            <person name="Lipzen A."/>
            <person name="Mereny Z."/>
            <person name="Hegedus B."/>
            <person name="Baldrian P."/>
            <person name="Stursova M."/>
            <person name="Weitz H."/>
            <person name="Taylor A."/>
            <person name="Grigoriev I.V."/>
            <person name="Nagy L.G."/>
            <person name="Martin F."/>
            <person name="Kauserud H."/>
        </authorList>
    </citation>
    <scope>NUCLEOTIDE SEQUENCE</scope>
    <source>
        <strain evidence="2">CBHHK182m</strain>
    </source>
</reference>
<comment type="caution">
    <text evidence="2">The sequence shown here is derived from an EMBL/GenBank/DDBJ whole genome shotgun (WGS) entry which is preliminary data.</text>
</comment>